<dbReference type="RefSeq" id="XP_040942739.1">
    <property type="nucleotide sequence ID" value="XM_041086805.1"/>
</dbReference>
<evidence type="ECO:0000259" key="2">
    <source>
        <dbReference type="Pfam" id="PF17921"/>
    </source>
</evidence>
<dbReference type="Pfam" id="PF24626">
    <property type="entry name" value="SH3_Tf2-1"/>
    <property type="match status" value="1"/>
</dbReference>
<feature type="domain" description="Tf2-1-like SH3-like" evidence="3">
    <location>
        <begin position="331"/>
        <end position="394"/>
    </location>
</feature>
<evidence type="ECO:0000256" key="1">
    <source>
        <dbReference type="SAM" id="MobiDB-lite"/>
    </source>
</evidence>
<dbReference type="GeneID" id="121213758"/>
<sequence length="394" mass="45174">MGAYLVCGSMEHKIRDYPHCQYQVQAPAQNQGPAGGQNERGNQGAQRGCNQNQNGNGNRGQRAPTQGICIVREFPDVFPHELPGLPSKREVKFGIELLMGMTPVSITPYCMAPKELKELKVEFQELLDKGFIRPSVSPWDAPVLFVKKKDGTLRLWVDYRKANVVANALNRKAMFDLMAMFARLSLFNDGGIMVEFFKGRYCVPNDKNLKQSILQEPHNSFYAMHPSSTKMYHDLREVHWWSGLKDEVIEYSVGKGHSDIERYVEELSNRLAMQLGGAFTDVGKRKLIGPKVVIETEGKIQLIQEILKATSDRQKSYANLKCKDIEFNMRDFVFLKVSPWKKFLKFDRKEKLSPRFLGPYRVLKRVGSVAYQLELPPELNLLHDVFHVSMLRRY</sequence>
<dbReference type="Gene3D" id="1.10.340.70">
    <property type="match status" value="1"/>
</dbReference>
<dbReference type="InterPro" id="IPR043502">
    <property type="entry name" value="DNA/RNA_pol_sf"/>
</dbReference>
<evidence type="ECO:0000259" key="3">
    <source>
        <dbReference type="Pfam" id="PF24626"/>
    </source>
</evidence>
<dbReference type="InterPro" id="IPR041588">
    <property type="entry name" value="Integrase_H2C2"/>
</dbReference>
<keyword evidence="4" id="KW-1185">Reference proteome</keyword>
<evidence type="ECO:0000313" key="4">
    <source>
        <dbReference type="Proteomes" id="UP000818029"/>
    </source>
</evidence>
<reference evidence="5" key="2">
    <citation type="submission" date="2025-08" db="UniProtKB">
        <authorList>
            <consortium name="RefSeq"/>
        </authorList>
    </citation>
    <scope>IDENTIFICATION</scope>
</reference>
<feature type="compositionally biased region" description="Low complexity" evidence="1">
    <location>
        <begin position="40"/>
        <end position="62"/>
    </location>
</feature>
<organism evidence="4 5">
    <name type="scientific">Gossypium hirsutum</name>
    <name type="common">Upland cotton</name>
    <name type="synonym">Gossypium mexicanum</name>
    <dbReference type="NCBI Taxonomy" id="3635"/>
    <lineage>
        <taxon>Eukaryota</taxon>
        <taxon>Viridiplantae</taxon>
        <taxon>Streptophyta</taxon>
        <taxon>Embryophyta</taxon>
        <taxon>Tracheophyta</taxon>
        <taxon>Spermatophyta</taxon>
        <taxon>Magnoliopsida</taxon>
        <taxon>eudicotyledons</taxon>
        <taxon>Gunneridae</taxon>
        <taxon>Pentapetalae</taxon>
        <taxon>rosids</taxon>
        <taxon>malvids</taxon>
        <taxon>Malvales</taxon>
        <taxon>Malvaceae</taxon>
        <taxon>Malvoideae</taxon>
        <taxon>Gossypium</taxon>
    </lineage>
</organism>
<name>A0ABM2ZKE1_GOSHI</name>
<dbReference type="InterPro" id="IPR032567">
    <property type="entry name" value="RTL1-rel"/>
</dbReference>
<dbReference type="Proteomes" id="UP000818029">
    <property type="component" value="Chromosome A01"/>
</dbReference>
<evidence type="ECO:0000313" key="5">
    <source>
        <dbReference type="RefSeq" id="XP_040942739.1"/>
    </source>
</evidence>
<dbReference type="InterPro" id="IPR056924">
    <property type="entry name" value="SH3_Tf2-1"/>
</dbReference>
<dbReference type="PANTHER" id="PTHR15503">
    <property type="entry name" value="LDOC1 RELATED"/>
    <property type="match status" value="1"/>
</dbReference>
<evidence type="ECO:0008006" key="6">
    <source>
        <dbReference type="Google" id="ProtNLM"/>
    </source>
</evidence>
<dbReference type="Gene3D" id="3.10.10.10">
    <property type="entry name" value="HIV Type 1 Reverse Transcriptase, subunit A, domain 1"/>
    <property type="match status" value="1"/>
</dbReference>
<gene>
    <name evidence="5" type="primary">LOC121213758</name>
</gene>
<dbReference type="Pfam" id="PF17921">
    <property type="entry name" value="Integrase_H2C2"/>
    <property type="match status" value="1"/>
</dbReference>
<proteinExistence type="predicted"/>
<dbReference type="PANTHER" id="PTHR15503:SF45">
    <property type="entry name" value="RNA-DIRECTED DNA POLYMERASE HOMOLOG"/>
    <property type="match status" value="1"/>
</dbReference>
<reference evidence="4" key="1">
    <citation type="journal article" date="2020" name="Nat. Genet.">
        <title>Genomic diversifications of five Gossypium allopolyploid species and their impact on cotton improvement.</title>
        <authorList>
            <person name="Chen Z.J."/>
            <person name="Sreedasyam A."/>
            <person name="Ando A."/>
            <person name="Song Q."/>
            <person name="De Santiago L.M."/>
            <person name="Hulse-Kemp A.M."/>
            <person name="Ding M."/>
            <person name="Ye W."/>
            <person name="Kirkbride R.C."/>
            <person name="Jenkins J."/>
            <person name="Plott C."/>
            <person name="Lovell J."/>
            <person name="Lin Y.M."/>
            <person name="Vaughn R."/>
            <person name="Liu B."/>
            <person name="Simpson S."/>
            <person name="Scheffler B.E."/>
            <person name="Wen L."/>
            <person name="Saski C.A."/>
            <person name="Grover C.E."/>
            <person name="Hu G."/>
            <person name="Conover J.L."/>
            <person name="Carlson J.W."/>
            <person name="Shu S."/>
            <person name="Boston L.B."/>
            <person name="Williams M."/>
            <person name="Peterson D.G."/>
            <person name="McGee K."/>
            <person name="Jones D.C."/>
            <person name="Wendel J.F."/>
            <person name="Stelly D.M."/>
            <person name="Grimwood J."/>
            <person name="Schmutz J."/>
        </authorList>
    </citation>
    <scope>NUCLEOTIDE SEQUENCE [LARGE SCALE GENOMIC DNA]</scope>
    <source>
        <strain evidence="4">cv. TM-1</strain>
    </source>
</reference>
<protein>
    <recommendedName>
        <fullName evidence="6">RNA-directed DNA polymerase homolog</fullName>
    </recommendedName>
</protein>
<accession>A0ABM2ZKE1</accession>
<feature type="domain" description="Integrase zinc-binding" evidence="2">
    <location>
        <begin position="206"/>
        <end position="251"/>
    </location>
</feature>
<dbReference type="SUPFAM" id="SSF56672">
    <property type="entry name" value="DNA/RNA polymerases"/>
    <property type="match status" value="1"/>
</dbReference>
<feature type="region of interest" description="Disordered" evidence="1">
    <location>
        <begin position="28"/>
        <end position="62"/>
    </location>
</feature>